<gene>
    <name evidence="2" type="ORF">M0811_11766</name>
</gene>
<dbReference type="PANTHER" id="PTHR38568">
    <property type="entry name" value="DUF445 DOMAIN-CONTAINING PROTEIN-RELATED"/>
    <property type="match status" value="1"/>
</dbReference>
<dbReference type="AlphaFoldDB" id="A0A9Q0R7A5"/>
<name>A0A9Q0R7A5_ANAIG</name>
<keyword evidence="1" id="KW-1133">Transmembrane helix</keyword>
<keyword evidence="1" id="KW-0472">Membrane</keyword>
<proteinExistence type="predicted"/>
<dbReference type="EMBL" id="JAPDFW010000106">
    <property type="protein sequence ID" value="KAJ5069281.1"/>
    <property type="molecule type" value="Genomic_DNA"/>
</dbReference>
<dbReference type="Proteomes" id="UP001149090">
    <property type="component" value="Unassembled WGS sequence"/>
</dbReference>
<comment type="caution">
    <text evidence="2">The sequence shown here is derived from an EMBL/GenBank/DDBJ whole genome shotgun (WGS) entry which is preliminary data.</text>
</comment>
<evidence type="ECO:0000313" key="2">
    <source>
        <dbReference type="EMBL" id="KAJ5069281.1"/>
    </source>
</evidence>
<dbReference type="OMA" id="LAVHMLF"/>
<protein>
    <recommendedName>
        <fullName evidence="4">DUF445 domain-containing protein</fullName>
    </recommendedName>
</protein>
<evidence type="ECO:0000313" key="3">
    <source>
        <dbReference type="Proteomes" id="UP001149090"/>
    </source>
</evidence>
<sequence>MLFDRIPGLYGSGIIPRRFKEIRETVKNTIMKTFFDETYLKNYISTKLNSFISMINFEEKIKKVLESPAVSQIIDQKLEELKDRPEGLMLTMMGIDPSSLKPLITPFVLGMGSDIAPLLLSTFDITKTFDISRVRKELDSLMTEKLKELTPQVVKKLMEDVMRKHLGWLIVWGNVFGGIIGVISYASGYK</sequence>
<dbReference type="PANTHER" id="PTHR38568:SF2">
    <property type="entry name" value="DUF445 DOMAIN-CONTAINING PROTEIN"/>
    <property type="match status" value="1"/>
</dbReference>
<keyword evidence="3" id="KW-1185">Reference proteome</keyword>
<keyword evidence="1" id="KW-0812">Transmembrane</keyword>
<evidence type="ECO:0000256" key="1">
    <source>
        <dbReference type="SAM" id="Phobius"/>
    </source>
</evidence>
<evidence type="ECO:0008006" key="4">
    <source>
        <dbReference type="Google" id="ProtNLM"/>
    </source>
</evidence>
<dbReference type="OrthoDB" id="446769at2759"/>
<feature type="transmembrane region" description="Helical" evidence="1">
    <location>
        <begin position="166"/>
        <end position="186"/>
    </location>
</feature>
<reference evidence="2" key="1">
    <citation type="submission" date="2022-10" db="EMBL/GenBank/DDBJ databases">
        <title>Novel sulphate-reducing endosymbionts in the free-living metamonad Anaeramoeba.</title>
        <authorList>
            <person name="Jerlstrom-Hultqvist J."/>
            <person name="Cepicka I."/>
            <person name="Gallot-Lavallee L."/>
            <person name="Salas-Leiva D."/>
            <person name="Curtis B.A."/>
            <person name="Zahonova K."/>
            <person name="Pipaliya S."/>
            <person name="Dacks J."/>
            <person name="Roger A.J."/>
        </authorList>
    </citation>
    <scope>NUCLEOTIDE SEQUENCE</scope>
    <source>
        <strain evidence="2">BMAN</strain>
    </source>
</reference>
<accession>A0A9Q0R7A5</accession>
<organism evidence="2 3">
    <name type="scientific">Anaeramoeba ignava</name>
    <name type="common">Anaerobic marine amoeba</name>
    <dbReference type="NCBI Taxonomy" id="1746090"/>
    <lineage>
        <taxon>Eukaryota</taxon>
        <taxon>Metamonada</taxon>
        <taxon>Anaeramoebidae</taxon>
        <taxon>Anaeramoeba</taxon>
    </lineage>
</organism>